<gene>
    <name evidence="1" type="ORF">ACE41H_11750</name>
</gene>
<protein>
    <submittedName>
        <fullName evidence="1">Uncharacterized protein</fullName>
    </submittedName>
</protein>
<evidence type="ECO:0000313" key="2">
    <source>
        <dbReference type="Proteomes" id="UP001580346"/>
    </source>
</evidence>
<comment type="caution">
    <text evidence="1">The sequence shown here is derived from an EMBL/GenBank/DDBJ whole genome shotgun (WGS) entry which is preliminary data.</text>
</comment>
<keyword evidence="2" id="KW-1185">Reference proteome</keyword>
<organism evidence="1 2">
    <name type="scientific">Paenibacillus enshidis</name>
    <dbReference type="NCBI Taxonomy" id="1458439"/>
    <lineage>
        <taxon>Bacteria</taxon>
        <taxon>Bacillati</taxon>
        <taxon>Bacillota</taxon>
        <taxon>Bacilli</taxon>
        <taxon>Bacillales</taxon>
        <taxon>Paenibacillaceae</taxon>
        <taxon>Paenibacillus</taxon>
    </lineage>
</organism>
<evidence type="ECO:0000313" key="1">
    <source>
        <dbReference type="EMBL" id="MFB5267451.1"/>
    </source>
</evidence>
<proteinExistence type="predicted"/>
<name>A0ABV5ATA7_9BACL</name>
<sequence length="56" mass="6639">MAENRQDGMNYAPYGKCHDFYTHIREEKKFWLDGDAGIKSLRLVKQIYEASRTAWV</sequence>
<dbReference type="RefSeq" id="WP_375355442.1">
    <property type="nucleotide sequence ID" value="NZ_JBHHMI010000008.1"/>
</dbReference>
<accession>A0ABV5ATA7</accession>
<dbReference type="EMBL" id="JBHHMI010000008">
    <property type="protein sequence ID" value="MFB5267451.1"/>
    <property type="molecule type" value="Genomic_DNA"/>
</dbReference>
<reference evidence="1 2" key="1">
    <citation type="submission" date="2024-09" db="EMBL/GenBank/DDBJ databases">
        <title>Paenibacillus zeirhizospherea sp. nov., isolated from surface of the maize (Zea mays) roots in a horticulture field, Hungary.</title>
        <authorList>
            <person name="Marton D."/>
            <person name="Farkas M."/>
            <person name="Bedics A."/>
            <person name="Toth E."/>
            <person name="Tancsics A."/>
            <person name="Boka K."/>
            <person name="Maroti G."/>
            <person name="Kriszt B."/>
            <person name="Cserhati M."/>
        </authorList>
    </citation>
    <scope>NUCLEOTIDE SEQUENCE [LARGE SCALE GENOMIC DNA]</scope>
    <source>
        <strain evidence="1 2">KCTC 33519</strain>
    </source>
</reference>
<dbReference type="Proteomes" id="UP001580346">
    <property type="component" value="Unassembled WGS sequence"/>
</dbReference>